<protein>
    <submittedName>
        <fullName evidence="2">Uncharacterized protein</fullName>
    </submittedName>
</protein>
<evidence type="ECO:0000256" key="1">
    <source>
        <dbReference type="SAM" id="Phobius"/>
    </source>
</evidence>
<keyword evidence="1" id="KW-0472">Membrane</keyword>
<dbReference type="CDD" id="cd20705">
    <property type="entry name" value="MIX_I"/>
    <property type="match status" value="1"/>
</dbReference>
<reference evidence="2 3" key="1">
    <citation type="submission" date="2023-10" db="EMBL/GenBank/DDBJ databases">
        <title>Pseudomonas otitidis isolated from a paediatric patient with cystic fibrosis in Chile.</title>
        <authorList>
            <person name="Amsteins-Romero L."/>
            <person name="Opazo-Capurro A."/>
            <person name="Matus-Kohler M."/>
            <person name="Gonzalez-Rocha G."/>
        </authorList>
    </citation>
    <scope>NUCLEOTIDE SEQUENCE [LARGE SCALE GENOMIC DNA]</scope>
    <source>
        <strain evidence="2 3">P-714</strain>
    </source>
</reference>
<keyword evidence="1" id="KW-1133">Transmembrane helix</keyword>
<feature type="transmembrane region" description="Helical" evidence="1">
    <location>
        <begin position="832"/>
        <end position="855"/>
    </location>
</feature>
<sequence length="1078" mass="118455">MSELKDQPIEQGTRKRTDYDNARRARLALNIERTDGGMLQIPVELDMRSHQEEPEIQQNTFLAVVPMARLPGYEKPHESPKGALPRPGHIYVFQNGKLWRELACDGQGNLADIDVAHWRKQAAQGKPADNRAPVGKPLGLTLVPMLLKGRFVGNQYAMAYSEMAWTWEYIAWLEANSGRVKSRCQTVGPAWSAAVVGGEQWRPTQAMPIVVIDKQAEGLRPRDLHIECALRDPAAFTPAMSALDPQELIVELHKQQQALAGHMGETAPAAPPALPAGKDVLAEKNLRGYPKLVGFMLDDPVFELRHAVEQSRLATEALQTYNALVPYQPFGRYAEVLHHWAMRSNAPLADLRDQIEMPPFEKTMLHAERKSARECIHRQLTRVLALSQSKLVAVWNDWIYSNDERLLEPYSLLIDMLETLSRLPQASDARSTEVESRELAQAVERLIRQMVQASHPLTRAVLADQNKALPELAKRLAKLAATRRAIDAEKLGISSLAMFAGLESQGAVNYQYVAQNIALAVDEWLNHVSQSVLLALRQLRTSAATVQLDMQRAFAPTLGLLGKLHRQAATIQYITQGEALARNMVVLGVHGGGLSFGLMPSERTPLTRENYLYANLQARSGRVLATTSAKLAQANHFASKDLGHLRVVAVPADDPLVQELNSWRLGAANLGRAGQMAKSSALPLFATLMAAYNLYVNTVGAKALIENEPGRWIGGFISATADLFLASNNVALKIIADSGVRSPWYALWEKGRIDVSRISERWASNLSKRTGGSTWLSASRIGSGAAMAVTALLFAWDAKRAFDQGDKDVAVANAIAASGAAMWALYTVGLLASPWVLGAGIVLLLGGAVAAALLADGAIEQAIKHGPFGKEKRLAHMNDPRVAYQQLLGAIGQPQVRIERLGNWYRSASVDDQAKLRAAAAEGKSHLDPLDWAVELQSGLLSHYPSGQGFILLASELKLERGHYSGWQPRPAKAIAREKLGAVVLGGDRVLYVLPYQHPPTSNPLAASQYALKVRAQFRLSHQACRAGDPFPTYDDLVLPQPSPRQWATFNPALQPMEDQVMDDVPYWLIEQSDYEKL</sequence>
<comment type="caution">
    <text evidence="2">The sequence shown here is derived from an EMBL/GenBank/DDBJ whole genome shotgun (WGS) entry which is preliminary data.</text>
</comment>
<keyword evidence="1" id="KW-0812">Transmembrane</keyword>
<dbReference type="EMBL" id="JAWJUL010000019">
    <property type="protein sequence ID" value="MDV3439160.1"/>
    <property type="molecule type" value="Genomic_DNA"/>
</dbReference>
<accession>A0ABU3XMV3</accession>
<organism evidence="2 3">
    <name type="scientific">Metapseudomonas otitidis</name>
    <dbReference type="NCBI Taxonomy" id="319939"/>
    <lineage>
        <taxon>Bacteria</taxon>
        <taxon>Pseudomonadati</taxon>
        <taxon>Pseudomonadota</taxon>
        <taxon>Gammaproteobacteria</taxon>
        <taxon>Pseudomonadales</taxon>
        <taxon>Pseudomonadaceae</taxon>
        <taxon>Metapseudomonas</taxon>
    </lineage>
</organism>
<dbReference type="Proteomes" id="UP001273935">
    <property type="component" value="Unassembled WGS sequence"/>
</dbReference>
<evidence type="ECO:0000313" key="2">
    <source>
        <dbReference type="EMBL" id="MDV3439160.1"/>
    </source>
</evidence>
<feature type="transmembrane region" description="Helical" evidence="1">
    <location>
        <begin position="808"/>
        <end position="826"/>
    </location>
</feature>
<keyword evidence="3" id="KW-1185">Reference proteome</keyword>
<proteinExistence type="predicted"/>
<evidence type="ECO:0000313" key="3">
    <source>
        <dbReference type="Proteomes" id="UP001273935"/>
    </source>
</evidence>
<gene>
    <name evidence="2" type="ORF">R0G64_06935</name>
</gene>
<name>A0ABU3XMV3_9GAMM</name>
<feature type="transmembrane region" description="Helical" evidence="1">
    <location>
        <begin position="775"/>
        <end position="796"/>
    </location>
</feature>
<dbReference type="RefSeq" id="WP_317233621.1">
    <property type="nucleotide sequence ID" value="NZ_JAWJUL010000019.1"/>
</dbReference>